<sequence length="73" mass="7415">MAKELVAATGGVRLTLTLCGVLLGLIQLGPATTVAAAAATTTSNAVRVNKCCEKFEVVYDGKCTVAETVNASK</sequence>
<name>A0A2M4D9G0_ANODA</name>
<feature type="chain" id="PRO_5014643306" description="Secreted protein" evidence="1">
    <location>
        <begin position="32"/>
        <end position="73"/>
    </location>
</feature>
<feature type="signal peptide" evidence="1">
    <location>
        <begin position="1"/>
        <end position="31"/>
    </location>
</feature>
<dbReference type="EMBL" id="GGFL01010032">
    <property type="protein sequence ID" value="MBW74210.1"/>
    <property type="molecule type" value="Transcribed_RNA"/>
</dbReference>
<organism evidence="2">
    <name type="scientific">Anopheles darlingi</name>
    <name type="common">Mosquito</name>
    <dbReference type="NCBI Taxonomy" id="43151"/>
    <lineage>
        <taxon>Eukaryota</taxon>
        <taxon>Metazoa</taxon>
        <taxon>Ecdysozoa</taxon>
        <taxon>Arthropoda</taxon>
        <taxon>Hexapoda</taxon>
        <taxon>Insecta</taxon>
        <taxon>Pterygota</taxon>
        <taxon>Neoptera</taxon>
        <taxon>Endopterygota</taxon>
        <taxon>Diptera</taxon>
        <taxon>Nematocera</taxon>
        <taxon>Culicoidea</taxon>
        <taxon>Culicidae</taxon>
        <taxon>Anophelinae</taxon>
        <taxon>Anopheles</taxon>
    </lineage>
</organism>
<evidence type="ECO:0000256" key="1">
    <source>
        <dbReference type="SAM" id="SignalP"/>
    </source>
</evidence>
<keyword evidence="1" id="KW-0732">Signal</keyword>
<accession>A0A2M4D9G0</accession>
<dbReference type="AlphaFoldDB" id="A0A2M4D9G0"/>
<evidence type="ECO:0000313" key="2">
    <source>
        <dbReference type="EMBL" id="MBW74210.1"/>
    </source>
</evidence>
<proteinExistence type="predicted"/>
<protein>
    <recommendedName>
        <fullName evidence="3">Secreted protein</fullName>
    </recommendedName>
</protein>
<evidence type="ECO:0008006" key="3">
    <source>
        <dbReference type="Google" id="ProtNLM"/>
    </source>
</evidence>
<reference evidence="2" key="1">
    <citation type="submission" date="2018-01" db="EMBL/GenBank/DDBJ databases">
        <title>An insight into the sialome of Amazonian anophelines.</title>
        <authorList>
            <person name="Ribeiro J.M."/>
            <person name="Scarpassa V."/>
            <person name="Calvo E."/>
        </authorList>
    </citation>
    <scope>NUCLEOTIDE SEQUENCE</scope>
</reference>